<evidence type="ECO:0000313" key="4">
    <source>
        <dbReference type="Proteomes" id="UP000179270"/>
    </source>
</evidence>
<dbReference type="STRING" id="1802055.A3A74_00045"/>
<dbReference type="InterPro" id="IPR008972">
    <property type="entry name" value="Cupredoxin"/>
</dbReference>
<dbReference type="AlphaFoldDB" id="A0A1F7IH76"/>
<accession>A0A1F7IH76</accession>
<sequence>MKNSGKLFLFFVIISIFALAFYFTRQKNSLQTYNSSASEPVVDSFTPTNIPPQTISITANNNTFDPSDLYLVQNQDTILRVDAQDQDYIFELKEFDIYATAPQGQVSEILLPAKAIGTFTYSCGPTCTGQVHVEDNDADAVYE</sequence>
<protein>
    <recommendedName>
        <fullName evidence="2">EfeO-type cupredoxin-like domain-containing protein</fullName>
    </recommendedName>
</protein>
<dbReference type="Pfam" id="PF13473">
    <property type="entry name" value="Cupredoxin_1"/>
    <property type="match status" value="1"/>
</dbReference>
<dbReference type="InterPro" id="IPR028096">
    <property type="entry name" value="EfeO_Cupredoxin"/>
</dbReference>
<keyword evidence="1" id="KW-0472">Membrane</keyword>
<keyword evidence="1" id="KW-1133">Transmembrane helix</keyword>
<dbReference type="Proteomes" id="UP000179270">
    <property type="component" value="Unassembled WGS sequence"/>
</dbReference>
<keyword evidence="1" id="KW-0812">Transmembrane</keyword>
<feature type="transmembrane region" description="Helical" evidence="1">
    <location>
        <begin position="7"/>
        <end position="24"/>
    </location>
</feature>
<name>A0A1F7IH76_9BACT</name>
<reference evidence="3 4" key="1">
    <citation type="journal article" date="2016" name="Nat. Commun.">
        <title>Thousands of microbial genomes shed light on interconnected biogeochemical processes in an aquifer system.</title>
        <authorList>
            <person name="Anantharaman K."/>
            <person name="Brown C.T."/>
            <person name="Hug L.A."/>
            <person name="Sharon I."/>
            <person name="Castelle C.J."/>
            <person name="Probst A.J."/>
            <person name="Thomas B.C."/>
            <person name="Singh A."/>
            <person name="Wilkins M.J."/>
            <person name="Karaoz U."/>
            <person name="Brodie E.L."/>
            <person name="Williams K.H."/>
            <person name="Hubbard S.S."/>
            <person name="Banfield J.F."/>
        </authorList>
    </citation>
    <scope>NUCLEOTIDE SEQUENCE [LARGE SCALE GENOMIC DNA]</scope>
</reference>
<proteinExistence type="predicted"/>
<dbReference type="SUPFAM" id="SSF49503">
    <property type="entry name" value="Cupredoxins"/>
    <property type="match status" value="1"/>
</dbReference>
<dbReference type="Gene3D" id="2.60.40.420">
    <property type="entry name" value="Cupredoxins - blue copper proteins"/>
    <property type="match status" value="1"/>
</dbReference>
<comment type="caution">
    <text evidence="3">The sequence shown here is derived from an EMBL/GenBank/DDBJ whole genome shotgun (WGS) entry which is preliminary data.</text>
</comment>
<dbReference type="EMBL" id="MGAF01000005">
    <property type="protein sequence ID" value="OGK42683.1"/>
    <property type="molecule type" value="Genomic_DNA"/>
</dbReference>
<evidence type="ECO:0000313" key="3">
    <source>
        <dbReference type="EMBL" id="OGK42683.1"/>
    </source>
</evidence>
<feature type="domain" description="EfeO-type cupredoxin-like" evidence="2">
    <location>
        <begin position="51"/>
        <end position="124"/>
    </location>
</feature>
<organism evidence="3 4">
    <name type="scientific">Candidatus Roizmanbacteria bacterium RIFCSPLOWO2_01_FULL_35_13</name>
    <dbReference type="NCBI Taxonomy" id="1802055"/>
    <lineage>
        <taxon>Bacteria</taxon>
        <taxon>Candidatus Roizmaniibacteriota</taxon>
    </lineage>
</organism>
<evidence type="ECO:0000256" key="1">
    <source>
        <dbReference type="SAM" id="Phobius"/>
    </source>
</evidence>
<gene>
    <name evidence="3" type="ORF">A3A74_00045</name>
</gene>
<evidence type="ECO:0000259" key="2">
    <source>
        <dbReference type="Pfam" id="PF13473"/>
    </source>
</evidence>